<dbReference type="KEGG" id="npa:UCRNP2_9491"/>
<dbReference type="InterPro" id="IPR051323">
    <property type="entry name" value="AtsK-like"/>
</dbReference>
<keyword evidence="3" id="KW-0479">Metal-binding</keyword>
<comment type="cofactor">
    <cofactor evidence="1">
        <name>Fe(2+)</name>
        <dbReference type="ChEBI" id="CHEBI:29033"/>
    </cofactor>
</comment>
<protein>
    <submittedName>
        <fullName evidence="8">Putative alpha-ketoglutarate-dependent taurine dioxygenase protein</fullName>
    </submittedName>
</protein>
<dbReference type="SUPFAM" id="SSF51197">
    <property type="entry name" value="Clavaminate synthase-like"/>
    <property type="match status" value="1"/>
</dbReference>
<dbReference type="PANTHER" id="PTHR30468:SF31">
    <property type="entry name" value="ALPHA-KETOGLUTARATE-DEPENDENT SULFONATE DIOXYGENASE-RELATED"/>
    <property type="match status" value="1"/>
</dbReference>
<keyword evidence="5" id="KW-0560">Oxidoreductase</keyword>
<evidence type="ECO:0000259" key="7">
    <source>
        <dbReference type="Pfam" id="PF02668"/>
    </source>
</evidence>
<evidence type="ECO:0000256" key="6">
    <source>
        <dbReference type="ARBA" id="ARBA00023004"/>
    </source>
</evidence>
<evidence type="ECO:0000313" key="9">
    <source>
        <dbReference type="Proteomes" id="UP000013521"/>
    </source>
</evidence>
<dbReference type="HOGENOM" id="CLU_036005_0_1_1"/>
<evidence type="ECO:0000256" key="2">
    <source>
        <dbReference type="ARBA" id="ARBA00005896"/>
    </source>
</evidence>
<gene>
    <name evidence="8" type="ORF">UCRNP2_9491</name>
</gene>
<evidence type="ECO:0000256" key="3">
    <source>
        <dbReference type="ARBA" id="ARBA00022723"/>
    </source>
</evidence>
<dbReference type="GO" id="GO:0016706">
    <property type="term" value="F:2-oxoglutarate-dependent dioxygenase activity"/>
    <property type="evidence" value="ECO:0007669"/>
    <property type="project" value="TreeGrafter"/>
</dbReference>
<dbReference type="InterPro" id="IPR003819">
    <property type="entry name" value="TauD/TfdA-like"/>
</dbReference>
<dbReference type="PANTHER" id="PTHR30468">
    <property type="entry name" value="ALPHA-KETOGLUTARATE-DEPENDENT SULFONATE DIOXYGENASE"/>
    <property type="match status" value="1"/>
</dbReference>
<dbReference type="Proteomes" id="UP000013521">
    <property type="component" value="Unassembled WGS sequence"/>
</dbReference>
<dbReference type="Pfam" id="PF02668">
    <property type="entry name" value="TauD"/>
    <property type="match status" value="1"/>
</dbReference>
<dbReference type="EMBL" id="KB916792">
    <property type="protein sequence ID" value="EOD43802.1"/>
    <property type="molecule type" value="Genomic_DNA"/>
</dbReference>
<evidence type="ECO:0000256" key="1">
    <source>
        <dbReference type="ARBA" id="ARBA00001954"/>
    </source>
</evidence>
<dbReference type="Gene3D" id="3.60.130.10">
    <property type="entry name" value="Clavaminate synthase-like"/>
    <property type="match status" value="1"/>
</dbReference>
<dbReference type="eggNOG" id="ENOG502QT05">
    <property type="taxonomic scope" value="Eukaryota"/>
</dbReference>
<keyword evidence="4 8" id="KW-0223">Dioxygenase</keyword>
<evidence type="ECO:0000256" key="5">
    <source>
        <dbReference type="ARBA" id="ARBA00023002"/>
    </source>
</evidence>
<name>R1E8P4_BOTPV</name>
<feature type="domain" description="TauD/TfdA-like" evidence="7">
    <location>
        <begin position="91"/>
        <end position="356"/>
    </location>
</feature>
<evidence type="ECO:0000256" key="4">
    <source>
        <dbReference type="ARBA" id="ARBA00022964"/>
    </source>
</evidence>
<dbReference type="OMA" id="SSHMQNY"/>
<dbReference type="OrthoDB" id="10257314at2759"/>
<reference evidence="9" key="1">
    <citation type="journal article" date="2013" name="Genome Announc.">
        <title>Draft genome sequence of Neofusicoccum parvum isolate UCR-NP2, a fungal vascular pathogen associated with grapevine cankers.</title>
        <authorList>
            <person name="Blanco-Ulate B."/>
            <person name="Rolshausen P."/>
            <person name="Cantu D."/>
        </authorList>
    </citation>
    <scope>NUCLEOTIDE SEQUENCE [LARGE SCALE GENOMIC DNA]</scope>
    <source>
        <strain evidence="9">UCR-NP2</strain>
    </source>
</reference>
<dbReference type="FunFam" id="3.60.130.10:FF:000003">
    <property type="entry name" value="Alpha-ketoglutarate-dependent taurine dioxygenase"/>
    <property type="match status" value="1"/>
</dbReference>
<sequence>MAPYLDESATSQVAVPAPKDLKTVTAKSAATLNYEPGRTVVEAHETYAHDDLRPRFPDIKWPALGPIPYEDKGLKGDPNFRNLLDAATDVFDYNPKIGTEIHGVKLSQLTDAQKNDLARLIAVRGVVFFRGQDDLDIDAQRELGAYFGQLHKHATTSVPRREGLEDVHVIFTEGAKDLRSLFTPTFLWHSDVTYEVQPPSYTSLKLLSGPPRGGGGDTLWSSQYAAYDAMSPYMQKYLESLTALHSADIQAEGSKQMGRTVRRDPVTTEHPLIRVHPVTGWKSLFFNPGFVTKIVGVPKVESDHIISYLNEIIATTNEAHVRFQWNKNDVAFWDNRVTNHSASYGFAPHRRHGVRVCCQAERPYFDPAGKSQEEELCAKYGLPPVSKDGSGVVNYND</sequence>
<dbReference type="AlphaFoldDB" id="R1E8P4"/>
<keyword evidence="6" id="KW-0408">Iron</keyword>
<dbReference type="GO" id="GO:0005737">
    <property type="term" value="C:cytoplasm"/>
    <property type="evidence" value="ECO:0007669"/>
    <property type="project" value="TreeGrafter"/>
</dbReference>
<proteinExistence type="inferred from homology"/>
<organism evidence="8 9">
    <name type="scientific">Botryosphaeria parva (strain UCR-NP2)</name>
    <name type="common">Grapevine canker fungus</name>
    <name type="synonym">Neofusicoccum parvum</name>
    <dbReference type="NCBI Taxonomy" id="1287680"/>
    <lineage>
        <taxon>Eukaryota</taxon>
        <taxon>Fungi</taxon>
        <taxon>Dikarya</taxon>
        <taxon>Ascomycota</taxon>
        <taxon>Pezizomycotina</taxon>
        <taxon>Dothideomycetes</taxon>
        <taxon>Dothideomycetes incertae sedis</taxon>
        <taxon>Botryosphaeriales</taxon>
        <taxon>Botryosphaeriaceae</taxon>
        <taxon>Neofusicoccum</taxon>
    </lineage>
</organism>
<dbReference type="GO" id="GO:0046872">
    <property type="term" value="F:metal ion binding"/>
    <property type="evidence" value="ECO:0007669"/>
    <property type="project" value="UniProtKB-KW"/>
</dbReference>
<dbReference type="InterPro" id="IPR042098">
    <property type="entry name" value="TauD-like_sf"/>
</dbReference>
<accession>R1E8P4</accession>
<comment type="similarity">
    <text evidence="2">Belongs to the TfdA dioxygenase family.</text>
</comment>
<evidence type="ECO:0000313" key="8">
    <source>
        <dbReference type="EMBL" id="EOD43802.1"/>
    </source>
</evidence>